<protein>
    <submittedName>
        <fullName evidence="2">Thioredoxin</fullName>
    </submittedName>
</protein>
<keyword evidence="3" id="KW-1185">Reference proteome</keyword>
<dbReference type="InterPro" id="IPR013766">
    <property type="entry name" value="Thioredoxin_domain"/>
</dbReference>
<dbReference type="PANTHER" id="PTHR43601:SF3">
    <property type="entry name" value="THIOREDOXIN, MITOCHONDRIAL"/>
    <property type="match status" value="1"/>
</dbReference>
<dbReference type="PATRIC" id="fig|476652.3.peg.2961"/>
<dbReference type="RefSeq" id="WP_047810650.1">
    <property type="nucleotide sequence ID" value="NZ_LDZY01000009.1"/>
</dbReference>
<organism evidence="2 3">
    <name type="scientific">Desulfosporosinus acididurans</name>
    <dbReference type="NCBI Taxonomy" id="476652"/>
    <lineage>
        <taxon>Bacteria</taxon>
        <taxon>Bacillati</taxon>
        <taxon>Bacillota</taxon>
        <taxon>Clostridia</taxon>
        <taxon>Eubacteriales</taxon>
        <taxon>Desulfitobacteriaceae</taxon>
        <taxon>Desulfosporosinus</taxon>
    </lineage>
</organism>
<dbReference type="InterPro" id="IPR036249">
    <property type="entry name" value="Thioredoxin-like_sf"/>
</dbReference>
<dbReference type="GO" id="GO:0045454">
    <property type="term" value="P:cell redox homeostasis"/>
    <property type="evidence" value="ECO:0007669"/>
    <property type="project" value="TreeGrafter"/>
</dbReference>
<dbReference type="AlphaFoldDB" id="A0A0J1FPM1"/>
<dbReference type="Pfam" id="PF00085">
    <property type="entry name" value="Thioredoxin"/>
    <property type="match status" value="1"/>
</dbReference>
<dbReference type="Gene3D" id="3.40.30.10">
    <property type="entry name" value="Glutaredoxin"/>
    <property type="match status" value="1"/>
</dbReference>
<evidence type="ECO:0000313" key="2">
    <source>
        <dbReference type="EMBL" id="KLU65272.1"/>
    </source>
</evidence>
<accession>A0A0J1FPM1</accession>
<dbReference type="CDD" id="cd02947">
    <property type="entry name" value="TRX_family"/>
    <property type="match status" value="1"/>
</dbReference>
<sequence>MRTESAIHIRLKEQLNQLMEQEKPIILYFSSRDCNVCHAVFPKLMNLIDPESIDIAIININEHVEIAGQLLVFTVPTILIFCEGKEILRESRFIDFQKVERILNFLSEM</sequence>
<dbReference type="PANTHER" id="PTHR43601">
    <property type="entry name" value="THIOREDOXIN, MITOCHONDRIAL"/>
    <property type="match status" value="1"/>
</dbReference>
<reference evidence="2 3" key="1">
    <citation type="submission" date="2015-06" db="EMBL/GenBank/DDBJ databases">
        <title>Draft genome of the moderately acidophilic sulfate reducer Candidatus Desulfosporosinus acididurans strain M1.</title>
        <authorList>
            <person name="Poehlein A."/>
            <person name="Petzsch P."/>
            <person name="Johnson B.D."/>
            <person name="Schloemann M."/>
            <person name="Daniel R."/>
            <person name="Muehling M."/>
        </authorList>
    </citation>
    <scope>NUCLEOTIDE SEQUENCE [LARGE SCALE GENOMIC DNA]</scope>
    <source>
        <strain evidence="2 3">M1</strain>
    </source>
</reference>
<comment type="caution">
    <text evidence="2">The sequence shown here is derived from an EMBL/GenBank/DDBJ whole genome shotgun (WGS) entry which is preliminary data.</text>
</comment>
<proteinExistence type="predicted"/>
<dbReference type="SUPFAM" id="SSF52833">
    <property type="entry name" value="Thioredoxin-like"/>
    <property type="match status" value="1"/>
</dbReference>
<dbReference type="STRING" id="476652.DEAC_c28240"/>
<evidence type="ECO:0000259" key="1">
    <source>
        <dbReference type="Pfam" id="PF00085"/>
    </source>
</evidence>
<dbReference type="EMBL" id="LDZY01000009">
    <property type="protein sequence ID" value="KLU65272.1"/>
    <property type="molecule type" value="Genomic_DNA"/>
</dbReference>
<evidence type="ECO:0000313" key="3">
    <source>
        <dbReference type="Proteomes" id="UP000036356"/>
    </source>
</evidence>
<name>A0A0J1FPM1_9FIRM</name>
<feature type="domain" description="Thioredoxin" evidence="1">
    <location>
        <begin position="14"/>
        <end position="102"/>
    </location>
</feature>
<dbReference type="Proteomes" id="UP000036356">
    <property type="component" value="Unassembled WGS sequence"/>
</dbReference>
<gene>
    <name evidence="2" type="primary">trxA_3</name>
    <name evidence="2" type="ORF">DEAC_c28240</name>
</gene>